<comment type="caution">
    <text evidence="5">The sequence shown here is derived from an EMBL/GenBank/DDBJ whole genome shotgun (WGS) entry which is preliminary data.</text>
</comment>
<keyword evidence="3" id="KW-0808">Transferase</keyword>
<evidence type="ECO:0000313" key="6">
    <source>
        <dbReference type="Proteomes" id="UP000178946"/>
    </source>
</evidence>
<dbReference type="GO" id="GO:0008757">
    <property type="term" value="F:S-adenosylmethionine-dependent methyltransferase activity"/>
    <property type="evidence" value="ECO:0007669"/>
    <property type="project" value="InterPro"/>
</dbReference>
<dbReference type="Gene3D" id="3.40.50.150">
    <property type="entry name" value="Vaccinia Virus protein VP39"/>
    <property type="match status" value="1"/>
</dbReference>
<dbReference type="InterPro" id="IPR051052">
    <property type="entry name" value="Diverse_substrate_MTase"/>
</dbReference>
<dbReference type="Pfam" id="PF08241">
    <property type="entry name" value="Methyltransf_11"/>
    <property type="match status" value="1"/>
</dbReference>
<proteinExistence type="inferred from homology"/>
<dbReference type="PANTHER" id="PTHR44942">
    <property type="entry name" value="METHYLTRANSF_11 DOMAIN-CONTAINING PROTEIN"/>
    <property type="match status" value="1"/>
</dbReference>
<dbReference type="PANTHER" id="PTHR44942:SF4">
    <property type="entry name" value="METHYLTRANSFERASE TYPE 11 DOMAIN-CONTAINING PROTEIN"/>
    <property type="match status" value="1"/>
</dbReference>
<dbReference type="AlphaFoldDB" id="A0A1F8DRB4"/>
<reference evidence="5 6" key="1">
    <citation type="journal article" date="2016" name="Nat. Commun.">
        <title>Thousands of microbial genomes shed light on interconnected biogeochemical processes in an aquifer system.</title>
        <authorList>
            <person name="Anantharaman K."/>
            <person name="Brown C.T."/>
            <person name="Hug L.A."/>
            <person name="Sharon I."/>
            <person name="Castelle C.J."/>
            <person name="Probst A.J."/>
            <person name="Thomas B.C."/>
            <person name="Singh A."/>
            <person name="Wilkins M.J."/>
            <person name="Karaoz U."/>
            <person name="Brodie E.L."/>
            <person name="Williams K.H."/>
            <person name="Hubbard S.S."/>
            <person name="Banfield J.F."/>
        </authorList>
    </citation>
    <scope>NUCLEOTIDE SEQUENCE [LARGE SCALE GENOMIC DNA]</scope>
</reference>
<dbReference type="STRING" id="1802557.A3A20_02430"/>
<evidence type="ECO:0000256" key="1">
    <source>
        <dbReference type="ARBA" id="ARBA00008361"/>
    </source>
</evidence>
<sequence>METRKQKEIEYYDKSARATDGGDFEGFTPTALNSFRFLYELVAPLIKGKNVLDYGCGNGIHTGFLAEHAAKVTAIDLSEKSLETARKRFNTQDGLRIKFLKMDAEKMDFPDGSFDVVFDGGTFSSLDIAKAIPEIARVLKLSGVLVGIETFGHNPILNLKRKLNVLRGTRTEWAATHILRQEDVKLMSRYFQNVKLYYFHIVSWAAFPFLRFPSGKLLLKLLEAIDTALVKIPFMRKYAFKVVFIVSK</sequence>
<dbReference type="CDD" id="cd02440">
    <property type="entry name" value="AdoMet_MTases"/>
    <property type="match status" value="1"/>
</dbReference>
<name>A0A1F8DRB4_9BACT</name>
<dbReference type="Proteomes" id="UP000178946">
    <property type="component" value="Unassembled WGS sequence"/>
</dbReference>
<organism evidence="5 6">
    <name type="scientific">Candidatus Wolfebacteria bacterium RIFCSPLOWO2_01_FULL_45_19</name>
    <dbReference type="NCBI Taxonomy" id="1802557"/>
    <lineage>
        <taxon>Bacteria</taxon>
        <taxon>Candidatus Wolfeibacteriota</taxon>
    </lineage>
</organism>
<dbReference type="GO" id="GO:0032259">
    <property type="term" value="P:methylation"/>
    <property type="evidence" value="ECO:0007669"/>
    <property type="project" value="UniProtKB-KW"/>
</dbReference>
<dbReference type="InterPro" id="IPR029063">
    <property type="entry name" value="SAM-dependent_MTases_sf"/>
</dbReference>
<evidence type="ECO:0000256" key="3">
    <source>
        <dbReference type="ARBA" id="ARBA00022679"/>
    </source>
</evidence>
<dbReference type="SUPFAM" id="SSF53335">
    <property type="entry name" value="S-adenosyl-L-methionine-dependent methyltransferases"/>
    <property type="match status" value="1"/>
</dbReference>
<gene>
    <name evidence="5" type="ORF">A3A20_02430</name>
</gene>
<evidence type="ECO:0000256" key="2">
    <source>
        <dbReference type="ARBA" id="ARBA00022603"/>
    </source>
</evidence>
<feature type="domain" description="Methyltransferase type 11" evidence="4">
    <location>
        <begin position="52"/>
        <end position="146"/>
    </location>
</feature>
<protein>
    <recommendedName>
        <fullName evidence="4">Methyltransferase type 11 domain-containing protein</fullName>
    </recommendedName>
</protein>
<accession>A0A1F8DRB4</accession>
<dbReference type="InterPro" id="IPR013216">
    <property type="entry name" value="Methyltransf_11"/>
</dbReference>
<dbReference type="EMBL" id="MGIR01000003">
    <property type="protein sequence ID" value="OGM91161.1"/>
    <property type="molecule type" value="Genomic_DNA"/>
</dbReference>
<evidence type="ECO:0000259" key="4">
    <source>
        <dbReference type="Pfam" id="PF08241"/>
    </source>
</evidence>
<keyword evidence="2" id="KW-0489">Methyltransferase</keyword>
<evidence type="ECO:0000313" key="5">
    <source>
        <dbReference type="EMBL" id="OGM91161.1"/>
    </source>
</evidence>
<comment type="similarity">
    <text evidence="1">Belongs to the methyltransferase superfamily.</text>
</comment>